<evidence type="ECO:0000259" key="18">
    <source>
        <dbReference type="Pfam" id="PF00905"/>
    </source>
</evidence>
<dbReference type="InterPro" id="IPR036950">
    <property type="entry name" value="PBP_transglycosylase"/>
</dbReference>
<dbReference type="InterPro" id="IPR012338">
    <property type="entry name" value="Beta-lactam/transpept-like"/>
</dbReference>
<evidence type="ECO:0000256" key="5">
    <source>
        <dbReference type="ARBA" id="ARBA00022679"/>
    </source>
</evidence>
<feature type="domain" description="Glycosyl transferase family 51" evidence="19">
    <location>
        <begin position="87"/>
        <end position="274"/>
    </location>
</feature>
<evidence type="ECO:0000256" key="7">
    <source>
        <dbReference type="ARBA" id="ARBA00022801"/>
    </source>
</evidence>
<keyword evidence="5 20" id="KW-0808">Transferase</keyword>
<dbReference type="InterPro" id="IPR001264">
    <property type="entry name" value="Glyco_trans_51"/>
</dbReference>
<name>A0ABT7MS58_9BACL</name>
<dbReference type="EC" id="2.4.-.-" evidence="20"/>
<keyword evidence="9" id="KW-0573">Peptidoglycan synthesis</keyword>
<evidence type="ECO:0000256" key="3">
    <source>
        <dbReference type="ARBA" id="ARBA00022670"/>
    </source>
</evidence>
<keyword evidence="4 20" id="KW-0328">Glycosyltransferase</keyword>
<evidence type="ECO:0000256" key="2">
    <source>
        <dbReference type="ARBA" id="ARBA00022645"/>
    </source>
</evidence>
<dbReference type="Gene3D" id="3.90.1310.40">
    <property type="match status" value="1"/>
</dbReference>
<dbReference type="Pfam" id="PF00912">
    <property type="entry name" value="Transgly"/>
    <property type="match status" value="1"/>
</dbReference>
<evidence type="ECO:0000256" key="11">
    <source>
        <dbReference type="ARBA" id="ARBA00023136"/>
    </source>
</evidence>
<dbReference type="PANTHER" id="PTHR32282">
    <property type="entry name" value="BINDING PROTEIN TRANSPEPTIDASE, PUTATIVE-RELATED"/>
    <property type="match status" value="1"/>
</dbReference>
<feature type="region of interest" description="Disordered" evidence="16">
    <location>
        <begin position="711"/>
        <end position="840"/>
    </location>
</feature>
<evidence type="ECO:0000256" key="15">
    <source>
        <dbReference type="ARBA" id="ARBA00049902"/>
    </source>
</evidence>
<dbReference type="Pfam" id="PF00905">
    <property type="entry name" value="Transpeptidase"/>
    <property type="match status" value="1"/>
</dbReference>
<gene>
    <name evidence="20" type="ORF">QR695_13330</name>
</gene>
<evidence type="ECO:0000256" key="14">
    <source>
        <dbReference type="ARBA" id="ARBA00034000"/>
    </source>
</evidence>
<dbReference type="PANTHER" id="PTHR32282:SF32">
    <property type="entry name" value="PENICILLIN-BINDING PROTEIN 2A"/>
    <property type="match status" value="1"/>
</dbReference>
<evidence type="ECO:0000256" key="12">
    <source>
        <dbReference type="ARBA" id="ARBA00023268"/>
    </source>
</evidence>
<feature type="compositionally biased region" description="Basic and acidic residues" evidence="16">
    <location>
        <begin position="722"/>
        <end position="834"/>
    </location>
</feature>
<evidence type="ECO:0000256" key="17">
    <source>
        <dbReference type="SAM" id="Phobius"/>
    </source>
</evidence>
<keyword evidence="21" id="KW-1185">Reference proteome</keyword>
<evidence type="ECO:0000256" key="6">
    <source>
        <dbReference type="ARBA" id="ARBA00022692"/>
    </source>
</evidence>
<comment type="catalytic activity">
    <reaction evidence="14">
        <text>Preferential cleavage: (Ac)2-L-Lys-D-Ala-|-D-Ala. Also transpeptidation of peptidyl-alanyl moieties that are N-acyl substituents of D-alanine.</text>
        <dbReference type="EC" id="3.4.16.4"/>
    </reaction>
</comment>
<proteinExistence type="predicted"/>
<dbReference type="InterPro" id="IPR001460">
    <property type="entry name" value="PCN-bd_Tpept"/>
</dbReference>
<keyword evidence="13" id="KW-0961">Cell wall biogenesis/degradation</keyword>
<dbReference type="InterPro" id="IPR023346">
    <property type="entry name" value="Lysozyme-like_dom_sf"/>
</dbReference>
<evidence type="ECO:0000259" key="19">
    <source>
        <dbReference type="Pfam" id="PF00912"/>
    </source>
</evidence>
<dbReference type="SUPFAM" id="SSF56601">
    <property type="entry name" value="beta-lactamase/transpeptidase-like"/>
    <property type="match status" value="1"/>
</dbReference>
<keyword evidence="1" id="KW-1003">Cell membrane</keyword>
<dbReference type="RefSeq" id="WP_214831914.1">
    <property type="nucleotide sequence ID" value="NZ_CP183077.1"/>
</dbReference>
<keyword evidence="3" id="KW-0645">Protease</keyword>
<keyword evidence="2" id="KW-0121">Carboxypeptidase</keyword>
<keyword evidence="11 17" id="KW-0472">Membrane</keyword>
<evidence type="ECO:0000256" key="10">
    <source>
        <dbReference type="ARBA" id="ARBA00022989"/>
    </source>
</evidence>
<evidence type="ECO:0000256" key="8">
    <source>
        <dbReference type="ARBA" id="ARBA00022960"/>
    </source>
</evidence>
<protein>
    <submittedName>
        <fullName evidence="20">Transglycosylase domain-containing protein</fullName>
        <ecNumber evidence="20">2.4.-.-</ecNumber>
    </submittedName>
</protein>
<accession>A0ABT7MS58</accession>
<evidence type="ECO:0000256" key="4">
    <source>
        <dbReference type="ARBA" id="ARBA00022676"/>
    </source>
</evidence>
<comment type="catalytic activity">
    <reaction evidence="15">
        <text>[GlcNAc-(1-&gt;4)-Mur2Ac(oyl-L-Ala-gamma-D-Glu-L-Lys-D-Ala-D-Ala)](n)-di-trans,octa-cis-undecaprenyl diphosphate + beta-D-GlcNAc-(1-&gt;4)-Mur2Ac(oyl-L-Ala-gamma-D-Glu-L-Lys-D-Ala-D-Ala)-di-trans,octa-cis-undecaprenyl diphosphate = [GlcNAc-(1-&gt;4)-Mur2Ac(oyl-L-Ala-gamma-D-Glu-L-Lys-D-Ala-D-Ala)](n+1)-di-trans,octa-cis-undecaprenyl diphosphate + di-trans,octa-cis-undecaprenyl diphosphate + H(+)</text>
        <dbReference type="Rhea" id="RHEA:23708"/>
        <dbReference type="Rhea" id="RHEA-COMP:9602"/>
        <dbReference type="Rhea" id="RHEA-COMP:9603"/>
        <dbReference type="ChEBI" id="CHEBI:15378"/>
        <dbReference type="ChEBI" id="CHEBI:58405"/>
        <dbReference type="ChEBI" id="CHEBI:60033"/>
        <dbReference type="ChEBI" id="CHEBI:78435"/>
        <dbReference type="EC" id="2.4.99.28"/>
    </reaction>
</comment>
<evidence type="ECO:0000256" key="13">
    <source>
        <dbReference type="ARBA" id="ARBA00023316"/>
    </source>
</evidence>
<evidence type="ECO:0000313" key="21">
    <source>
        <dbReference type="Proteomes" id="UP001230807"/>
    </source>
</evidence>
<keyword evidence="7" id="KW-0378">Hydrolase</keyword>
<dbReference type="Proteomes" id="UP001230807">
    <property type="component" value="Unassembled WGS sequence"/>
</dbReference>
<organism evidence="20 21">
    <name type="scientific">Exiguobacterium mexicanum</name>
    <dbReference type="NCBI Taxonomy" id="340146"/>
    <lineage>
        <taxon>Bacteria</taxon>
        <taxon>Bacillati</taxon>
        <taxon>Bacillota</taxon>
        <taxon>Bacilli</taxon>
        <taxon>Bacillales</taxon>
        <taxon>Bacillales Family XII. Incertae Sedis</taxon>
        <taxon>Exiguobacterium</taxon>
    </lineage>
</organism>
<keyword evidence="10 17" id="KW-1133">Transmembrane helix</keyword>
<comment type="caution">
    <text evidence="20">The sequence shown here is derived from an EMBL/GenBank/DDBJ whole genome shotgun (WGS) entry which is preliminary data.</text>
</comment>
<keyword evidence="12" id="KW-0511">Multifunctional enzyme</keyword>
<dbReference type="Gene3D" id="1.10.3810.10">
    <property type="entry name" value="Biosynthetic peptidoglycan transglycosylase-like"/>
    <property type="match status" value="1"/>
</dbReference>
<evidence type="ECO:0000256" key="16">
    <source>
        <dbReference type="SAM" id="MobiDB-lite"/>
    </source>
</evidence>
<feature type="transmembrane region" description="Helical" evidence="17">
    <location>
        <begin position="21"/>
        <end position="54"/>
    </location>
</feature>
<sequence length="840" mass="93633">MLQKIRDIWNQPKSLKARRYANVFYDVSWNVLLLTIISVVLIGFLGAGIGAGYFASLVKDMPAPAYKTMTSQINTYSSTSDIYFGSGERIGNYTTDEVRVPVAVDKVSPFVVDALLATEDVEFYEHVGVVPKATLRAILQEATGSEDRTGGSTLTQQLIKNQMLTNEVSFERKAKEILLALRLEKAMNKDEILNAYLNVVSFGRNSMGRNISGIEAAARGVFNTSAEKLTLPQAAFLAGIPKNPFLYTPYYQGGVIKEDVAPAINRMKTVLNRMYVAKKITKEEYDAAYNYDITKDFMKTQSKPRDRYPYVVQWAEEDALIIVRDHMLKQDGVNVNELSAEERKEITSTYGRRAHNALRQGGYKIHLSLDKQVHESMQQPARNVNNFGPNNSPKVDPDQGPEQTAAIMLENKTGRILGFVGGRYVNGKADDFNRARQMERQIGSTAKPLLVYANAIEKGFITTDTVIIDEKYKYQNGSNPNTVEINNEDLTFRGPMTARDALKQSRNVPAVKIYEEQGDFRGATEKLLQMGMNVPEDTRDAPSMALGVSSVKLASLASGYAMLANGGEHVEPYIIDRVEYQGEVIYEKNPKKTRIYSDRTAYLIVDMLRDVYTSGTATYANSLLNVPGDWMGKTGTTQDRRDSYLVGSTPGVTLAVWTGYDKENGLTDGGVYGRYYQRTQGMWSKIANNVYLDRPEVFNSNARFVQPASVRAGDFGDSGSFSEKKKVEEKKKKEEEAKKKAEEEAKKKEEEAKKKAEEEAKKKEEAEEKKQEAEEQKQEADAAAKEKAAADAKAKAEADAKKKAEADKKKAEEEAKKKAEAEKKAEEDKKKEDAEAADGA</sequence>
<evidence type="ECO:0000256" key="9">
    <source>
        <dbReference type="ARBA" id="ARBA00022984"/>
    </source>
</evidence>
<dbReference type="InterPro" id="IPR050396">
    <property type="entry name" value="Glycosyltr_51/Transpeptidase"/>
</dbReference>
<evidence type="ECO:0000256" key="1">
    <source>
        <dbReference type="ARBA" id="ARBA00022475"/>
    </source>
</evidence>
<dbReference type="GO" id="GO:0016757">
    <property type="term" value="F:glycosyltransferase activity"/>
    <property type="evidence" value="ECO:0007669"/>
    <property type="project" value="UniProtKB-KW"/>
</dbReference>
<dbReference type="SUPFAM" id="SSF53955">
    <property type="entry name" value="Lysozyme-like"/>
    <property type="match status" value="1"/>
</dbReference>
<dbReference type="EMBL" id="JASWER010000014">
    <property type="protein sequence ID" value="MDL5377985.1"/>
    <property type="molecule type" value="Genomic_DNA"/>
</dbReference>
<feature type="domain" description="Penicillin-binding protein transpeptidase" evidence="18">
    <location>
        <begin position="405"/>
        <end position="641"/>
    </location>
</feature>
<keyword evidence="6 17" id="KW-0812">Transmembrane</keyword>
<reference evidence="20 21" key="1">
    <citation type="submission" date="2023-06" db="EMBL/GenBank/DDBJ databases">
        <title>Influencing factors and mechanism of Cr(VI) reduction by facultative anaerobic Exiguobacterium sp. PY14.</title>
        <authorList>
            <person name="Zou L."/>
        </authorList>
    </citation>
    <scope>NUCLEOTIDE SEQUENCE [LARGE SCALE GENOMIC DNA]</scope>
    <source>
        <strain evidence="20 21">PY14</strain>
    </source>
</reference>
<dbReference type="Gene3D" id="3.40.710.10">
    <property type="entry name" value="DD-peptidase/beta-lactamase superfamily"/>
    <property type="match status" value="1"/>
</dbReference>
<keyword evidence="8" id="KW-0133">Cell shape</keyword>
<evidence type="ECO:0000313" key="20">
    <source>
        <dbReference type="EMBL" id="MDL5377985.1"/>
    </source>
</evidence>